<dbReference type="OrthoDB" id="9984458at2"/>
<name>M0QQE5_9ACTN</name>
<proteinExistence type="predicted"/>
<dbReference type="RefSeq" id="WP_007625152.1">
    <property type="nucleotide sequence ID" value="NZ_BANX01000041.1"/>
</dbReference>
<evidence type="ECO:0000313" key="2">
    <source>
        <dbReference type="Proteomes" id="UP000011666"/>
    </source>
</evidence>
<dbReference type="STRING" id="1223545.GS4_41_00500"/>
<dbReference type="EMBL" id="BANX01000041">
    <property type="protein sequence ID" value="GAC70803.1"/>
    <property type="molecule type" value="Genomic_DNA"/>
</dbReference>
<accession>M0QQE5</accession>
<keyword evidence="2" id="KW-1185">Reference proteome</keyword>
<dbReference type="AlphaFoldDB" id="M0QQE5"/>
<gene>
    <name evidence="1" type="ORF">GS4_41_00500</name>
</gene>
<evidence type="ECO:0000313" key="1">
    <source>
        <dbReference type="EMBL" id="GAC70803.1"/>
    </source>
</evidence>
<comment type="caution">
    <text evidence="1">The sequence shown here is derived from an EMBL/GenBank/DDBJ whole genome shotgun (WGS) entry which is preliminary data.</text>
</comment>
<protein>
    <submittedName>
        <fullName evidence="1">Uncharacterized protein</fullName>
    </submittedName>
</protein>
<dbReference type="Proteomes" id="UP000011666">
    <property type="component" value="Unassembled WGS sequence"/>
</dbReference>
<sequence>MMTAVHPAAIDAALPSLDAEVACEAIACSHPEHQCQTPARWRIRMHGARDEADHRAARCSTFALPVCDPHLGDLKRVVADDLARHNHPLRCTGCGAEFAQVSDVILEVHPL</sequence>
<organism evidence="1 2">
    <name type="scientific">Gordonia soli NBRC 108243</name>
    <dbReference type="NCBI Taxonomy" id="1223545"/>
    <lineage>
        <taxon>Bacteria</taxon>
        <taxon>Bacillati</taxon>
        <taxon>Actinomycetota</taxon>
        <taxon>Actinomycetes</taxon>
        <taxon>Mycobacteriales</taxon>
        <taxon>Gordoniaceae</taxon>
        <taxon>Gordonia</taxon>
    </lineage>
</organism>
<reference evidence="1 2" key="1">
    <citation type="submission" date="2013-01" db="EMBL/GenBank/DDBJ databases">
        <title>Whole genome shotgun sequence of Gordonia soli NBRC 108243.</title>
        <authorList>
            <person name="Isaki-Nakamura S."/>
            <person name="Hosoyama A."/>
            <person name="Tsuchikane K."/>
            <person name="Ando Y."/>
            <person name="Baba S."/>
            <person name="Ohji S."/>
            <person name="Hamada M."/>
            <person name="Tamura T."/>
            <person name="Yamazoe A."/>
            <person name="Yamazaki S."/>
            <person name="Fujita N."/>
        </authorList>
    </citation>
    <scope>NUCLEOTIDE SEQUENCE [LARGE SCALE GENOMIC DNA]</scope>
    <source>
        <strain evidence="1 2">NBRC 108243</strain>
    </source>
</reference>